<evidence type="ECO:0000313" key="2">
    <source>
        <dbReference type="Proteomes" id="UP000836841"/>
    </source>
</evidence>
<keyword evidence="2" id="KW-1185">Reference proteome</keyword>
<name>A0AAU9RY67_THLAR</name>
<reference evidence="1 2" key="1">
    <citation type="submission" date="2022-03" db="EMBL/GenBank/DDBJ databases">
        <authorList>
            <person name="Nunn A."/>
            <person name="Chopra R."/>
            <person name="Nunn A."/>
            <person name="Contreras Garrido A."/>
        </authorList>
    </citation>
    <scope>NUCLEOTIDE SEQUENCE [LARGE SCALE GENOMIC DNA]</scope>
</reference>
<gene>
    <name evidence="1" type="ORF">TAV2_LOCUS10621</name>
</gene>
<evidence type="ECO:0000313" key="1">
    <source>
        <dbReference type="EMBL" id="CAH2052895.1"/>
    </source>
</evidence>
<accession>A0AAU9RY67</accession>
<dbReference type="Proteomes" id="UP000836841">
    <property type="component" value="Chromosome 3"/>
</dbReference>
<organism evidence="1 2">
    <name type="scientific">Thlaspi arvense</name>
    <name type="common">Field penny-cress</name>
    <dbReference type="NCBI Taxonomy" id="13288"/>
    <lineage>
        <taxon>Eukaryota</taxon>
        <taxon>Viridiplantae</taxon>
        <taxon>Streptophyta</taxon>
        <taxon>Embryophyta</taxon>
        <taxon>Tracheophyta</taxon>
        <taxon>Spermatophyta</taxon>
        <taxon>Magnoliopsida</taxon>
        <taxon>eudicotyledons</taxon>
        <taxon>Gunneridae</taxon>
        <taxon>Pentapetalae</taxon>
        <taxon>rosids</taxon>
        <taxon>malvids</taxon>
        <taxon>Brassicales</taxon>
        <taxon>Brassicaceae</taxon>
        <taxon>Thlaspideae</taxon>
        <taxon>Thlaspi</taxon>
    </lineage>
</organism>
<sequence length="214" mass="24730">MRSRVLGPTKIVAPHTHCLKWKSHLADVSSLTEAKLDIIFCYDETIFFKDDFFQVMVLQMLEKLHNAEKLIFGTYFLHILSLGGIRGLTFPTLKVKALTLVTSISQYVIPSPEKILKNSPDLKKLTYIHVITTLTEYEEYFDDYVDLQGLNADQCWRSKDGVAWNKYHCNLEPKHVASFMELQLKNTKDLEGRYLEFKELVRTLSHNSSVSILL</sequence>
<dbReference type="EMBL" id="OU466859">
    <property type="protein sequence ID" value="CAH2052895.1"/>
    <property type="molecule type" value="Genomic_DNA"/>
</dbReference>
<proteinExistence type="predicted"/>
<protein>
    <submittedName>
        <fullName evidence="1">Uncharacterized protein</fullName>
    </submittedName>
</protein>
<dbReference type="AlphaFoldDB" id="A0AAU9RY67"/>